<dbReference type="AlphaFoldDB" id="A0A8S0T928"/>
<organism evidence="2 3">
    <name type="scientific">Olea europaea subsp. europaea</name>
    <dbReference type="NCBI Taxonomy" id="158383"/>
    <lineage>
        <taxon>Eukaryota</taxon>
        <taxon>Viridiplantae</taxon>
        <taxon>Streptophyta</taxon>
        <taxon>Embryophyta</taxon>
        <taxon>Tracheophyta</taxon>
        <taxon>Spermatophyta</taxon>
        <taxon>Magnoliopsida</taxon>
        <taxon>eudicotyledons</taxon>
        <taxon>Gunneridae</taxon>
        <taxon>Pentapetalae</taxon>
        <taxon>asterids</taxon>
        <taxon>lamiids</taxon>
        <taxon>Lamiales</taxon>
        <taxon>Oleaceae</taxon>
        <taxon>Oleeae</taxon>
        <taxon>Olea</taxon>
    </lineage>
</organism>
<comment type="caution">
    <text evidence="2">The sequence shown here is derived from an EMBL/GenBank/DDBJ whole genome shotgun (WGS) entry which is preliminary data.</text>
</comment>
<proteinExistence type="predicted"/>
<evidence type="ECO:0000313" key="3">
    <source>
        <dbReference type="Proteomes" id="UP000594638"/>
    </source>
</evidence>
<protein>
    <submittedName>
        <fullName evidence="2">Uncharacterized protein</fullName>
    </submittedName>
</protein>
<accession>A0A8S0T928</accession>
<dbReference type="Proteomes" id="UP000594638">
    <property type="component" value="Unassembled WGS sequence"/>
</dbReference>
<feature type="region of interest" description="Disordered" evidence="1">
    <location>
        <begin position="1"/>
        <end position="47"/>
    </location>
</feature>
<keyword evidence="3" id="KW-1185">Reference proteome</keyword>
<feature type="compositionally biased region" description="Polar residues" evidence="1">
    <location>
        <begin position="32"/>
        <end position="42"/>
    </location>
</feature>
<evidence type="ECO:0000256" key="1">
    <source>
        <dbReference type="SAM" id="MobiDB-lite"/>
    </source>
</evidence>
<dbReference type="EMBL" id="CACTIH010005761">
    <property type="protein sequence ID" value="CAA3001512.1"/>
    <property type="molecule type" value="Genomic_DNA"/>
</dbReference>
<dbReference type="Gramene" id="OE9A007237T1">
    <property type="protein sequence ID" value="OE9A007237C1"/>
    <property type="gene ID" value="OE9A007237"/>
</dbReference>
<name>A0A8S0T928_OLEEU</name>
<gene>
    <name evidence="2" type="ORF">OLEA9_A007237</name>
</gene>
<sequence length="129" mass="13438">MDLSSLTSKHHTLSQRSNTPAPPIPLVAGDDNITSIGQSPITGFTPLNKPHNQAAALGGNPSTVALAGEIDTKIGAEVGAGFTGGGIGTNGSEKLQQDIWIQIQQNSATHLANTPDRRVVQAISTRRQH</sequence>
<evidence type="ECO:0000313" key="2">
    <source>
        <dbReference type="EMBL" id="CAA3001512.1"/>
    </source>
</evidence>
<reference evidence="2 3" key="1">
    <citation type="submission" date="2019-12" db="EMBL/GenBank/DDBJ databases">
        <authorList>
            <person name="Alioto T."/>
            <person name="Alioto T."/>
            <person name="Gomez Garrido J."/>
        </authorList>
    </citation>
    <scope>NUCLEOTIDE SEQUENCE [LARGE SCALE GENOMIC DNA]</scope>
</reference>